<proteinExistence type="predicted"/>
<gene>
    <name evidence="1" type="ORF">AVEN_16541_1</name>
</gene>
<dbReference type="OrthoDB" id="1099063at2759"/>
<evidence type="ECO:0000313" key="2">
    <source>
        <dbReference type="Proteomes" id="UP000499080"/>
    </source>
</evidence>
<protein>
    <submittedName>
        <fullName evidence="1">Uncharacterized protein</fullName>
    </submittedName>
</protein>
<keyword evidence="2" id="KW-1185">Reference proteome</keyword>
<reference evidence="1 2" key="1">
    <citation type="journal article" date="2019" name="Sci. Rep.">
        <title>Orb-weaving spider Araneus ventricosus genome elucidates the spidroin gene catalogue.</title>
        <authorList>
            <person name="Kono N."/>
            <person name="Nakamura H."/>
            <person name="Ohtoshi R."/>
            <person name="Moran D.A.P."/>
            <person name="Shinohara A."/>
            <person name="Yoshida Y."/>
            <person name="Fujiwara M."/>
            <person name="Mori M."/>
            <person name="Tomita M."/>
            <person name="Arakawa K."/>
        </authorList>
    </citation>
    <scope>NUCLEOTIDE SEQUENCE [LARGE SCALE GENOMIC DNA]</scope>
</reference>
<accession>A0A4Y2TTY6</accession>
<name>A0A4Y2TTY6_ARAVE</name>
<organism evidence="1 2">
    <name type="scientific">Araneus ventricosus</name>
    <name type="common">Orbweaver spider</name>
    <name type="synonym">Epeira ventricosa</name>
    <dbReference type="NCBI Taxonomy" id="182803"/>
    <lineage>
        <taxon>Eukaryota</taxon>
        <taxon>Metazoa</taxon>
        <taxon>Ecdysozoa</taxon>
        <taxon>Arthropoda</taxon>
        <taxon>Chelicerata</taxon>
        <taxon>Arachnida</taxon>
        <taxon>Araneae</taxon>
        <taxon>Araneomorphae</taxon>
        <taxon>Entelegynae</taxon>
        <taxon>Araneoidea</taxon>
        <taxon>Araneidae</taxon>
        <taxon>Araneus</taxon>
    </lineage>
</organism>
<evidence type="ECO:0000313" key="1">
    <source>
        <dbReference type="EMBL" id="GBO03104.1"/>
    </source>
</evidence>
<sequence>MQQAPYTSDLQWNRVSNLEPSGSKAEILPLGYRDLNKKFQESCKLQQLFFILEKSCRVQKRKKKNSNHINNLISSSESGLFPHIERAAHYTVKP</sequence>
<dbReference type="EMBL" id="BGPR01030529">
    <property type="protein sequence ID" value="GBO03104.1"/>
    <property type="molecule type" value="Genomic_DNA"/>
</dbReference>
<dbReference type="AlphaFoldDB" id="A0A4Y2TTY6"/>
<dbReference type="Proteomes" id="UP000499080">
    <property type="component" value="Unassembled WGS sequence"/>
</dbReference>
<comment type="caution">
    <text evidence="1">The sequence shown here is derived from an EMBL/GenBank/DDBJ whole genome shotgun (WGS) entry which is preliminary data.</text>
</comment>